<feature type="compositionally biased region" description="Polar residues" evidence="2">
    <location>
        <begin position="235"/>
        <end position="246"/>
    </location>
</feature>
<reference evidence="4" key="2">
    <citation type="submission" date="2015-01" db="EMBL/GenBank/DDBJ databases">
        <title>Evolutionary Origins and Diversification of the Mycorrhizal Mutualists.</title>
        <authorList>
            <consortium name="DOE Joint Genome Institute"/>
            <consortium name="Mycorrhizal Genomics Consortium"/>
            <person name="Kohler A."/>
            <person name="Kuo A."/>
            <person name="Nagy L.G."/>
            <person name="Floudas D."/>
            <person name="Copeland A."/>
            <person name="Barry K.W."/>
            <person name="Cichocki N."/>
            <person name="Veneault-Fourrey C."/>
            <person name="LaButti K."/>
            <person name="Lindquist E.A."/>
            <person name="Lipzen A."/>
            <person name="Lundell T."/>
            <person name="Morin E."/>
            <person name="Murat C."/>
            <person name="Riley R."/>
            <person name="Ohm R."/>
            <person name="Sun H."/>
            <person name="Tunlid A."/>
            <person name="Henrissat B."/>
            <person name="Grigoriev I.V."/>
            <person name="Hibbett D.S."/>
            <person name="Martin F."/>
        </authorList>
    </citation>
    <scope>NUCLEOTIDE SEQUENCE [LARGE SCALE GENOMIC DNA]</scope>
    <source>
        <strain evidence="4">F 1598</strain>
    </source>
</reference>
<keyword evidence="1" id="KW-0175">Coiled coil</keyword>
<evidence type="ECO:0000256" key="1">
    <source>
        <dbReference type="SAM" id="Coils"/>
    </source>
</evidence>
<accession>A0A0C3BHZ9</accession>
<feature type="region of interest" description="Disordered" evidence="2">
    <location>
        <begin position="227"/>
        <end position="246"/>
    </location>
</feature>
<dbReference type="HOGENOM" id="CLU_446966_0_0_1"/>
<feature type="compositionally biased region" description="Acidic residues" evidence="2">
    <location>
        <begin position="299"/>
        <end position="310"/>
    </location>
</feature>
<feature type="coiled-coil region" evidence="1">
    <location>
        <begin position="79"/>
        <end position="140"/>
    </location>
</feature>
<dbReference type="Proteomes" id="UP000054166">
    <property type="component" value="Unassembled WGS sequence"/>
</dbReference>
<dbReference type="EMBL" id="KN832983">
    <property type="protein sequence ID" value="KIM85943.1"/>
    <property type="molecule type" value="Genomic_DNA"/>
</dbReference>
<proteinExistence type="predicted"/>
<protein>
    <submittedName>
        <fullName evidence="3">Uncharacterized protein</fullName>
    </submittedName>
</protein>
<gene>
    <name evidence="3" type="ORF">PILCRDRAFT_775973</name>
</gene>
<dbReference type="InParanoid" id="A0A0C3BHZ9"/>
<dbReference type="OrthoDB" id="3269403at2759"/>
<feature type="region of interest" description="Disordered" evidence="2">
    <location>
        <begin position="269"/>
        <end position="311"/>
    </location>
</feature>
<sequence length="611" mass="70245">MTRSQAWQTTANSIIYSQYIRNTNSLRTEVLNLQLTACEANPLVHLQPSTSNLAVKHRFIEVDESQYLCEELNSRKAQIHLAEQRHNEKLCQAQEAQRQEIASLQTHVSEQNTLVEARYAEQLQQSKHAFQQELLQKEQVMQRELLLGMQQKEEAMWRELELELTKAQAQREQEMAVLERKFRALKNQPQQAHPPTDQVPQPSGSATTEMTSMSVQNTGRASAQNVCHLTGDPKSASNPSGRISQSINSLRCKHPGISGQTVLTADTAQDDLPKVKLPSNLKRGIAHKQPEREQSDTDGAYDPDSDDSDNELVNRLEPVIMKAFQRFVKNGGDFQTNTTARTRRRKPRLDRELRKEKDNELPSDRSAFLAHGRALMKQVFGTNKDEDFALHQSVTPQIADAYSKGEEEGPDENDLHIDMMGRLDSEWNKKVLEILLAKLKDVRKEGEWSLPNRSDDYLAALIKDRMKRAMRAWAASQRKTNQSGELETWDDVEQRLVAQKEAQLVTNRHATRRRNRYNRRKRIVEYMIELRAGDENQDLHLWKWLQSVLEHLGADGMSSDESSTENFKTVYRVTNMPWRRALTESMDIVDRQRHKDADIFTPKGSKPAKRL</sequence>
<evidence type="ECO:0000313" key="3">
    <source>
        <dbReference type="EMBL" id="KIM85943.1"/>
    </source>
</evidence>
<evidence type="ECO:0000313" key="4">
    <source>
        <dbReference type="Proteomes" id="UP000054166"/>
    </source>
</evidence>
<feature type="compositionally biased region" description="Basic and acidic residues" evidence="2">
    <location>
        <begin position="349"/>
        <end position="362"/>
    </location>
</feature>
<evidence type="ECO:0000256" key="2">
    <source>
        <dbReference type="SAM" id="MobiDB-lite"/>
    </source>
</evidence>
<dbReference type="STRING" id="765440.A0A0C3BHZ9"/>
<name>A0A0C3BHZ9_PILCF</name>
<keyword evidence="4" id="KW-1185">Reference proteome</keyword>
<dbReference type="AlphaFoldDB" id="A0A0C3BHZ9"/>
<feature type="region of interest" description="Disordered" evidence="2">
    <location>
        <begin position="187"/>
        <end position="220"/>
    </location>
</feature>
<feature type="region of interest" description="Disordered" evidence="2">
    <location>
        <begin position="332"/>
        <end position="362"/>
    </location>
</feature>
<organism evidence="3 4">
    <name type="scientific">Piloderma croceum (strain F 1598)</name>
    <dbReference type="NCBI Taxonomy" id="765440"/>
    <lineage>
        <taxon>Eukaryota</taxon>
        <taxon>Fungi</taxon>
        <taxon>Dikarya</taxon>
        <taxon>Basidiomycota</taxon>
        <taxon>Agaricomycotina</taxon>
        <taxon>Agaricomycetes</taxon>
        <taxon>Agaricomycetidae</taxon>
        <taxon>Atheliales</taxon>
        <taxon>Atheliaceae</taxon>
        <taxon>Piloderma</taxon>
    </lineage>
</organism>
<reference evidence="3 4" key="1">
    <citation type="submission" date="2014-04" db="EMBL/GenBank/DDBJ databases">
        <authorList>
            <consortium name="DOE Joint Genome Institute"/>
            <person name="Kuo A."/>
            <person name="Tarkka M."/>
            <person name="Buscot F."/>
            <person name="Kohler A."/>
            <person name="Nagy L.G."/>
            <person name="Floudas D."/>
            <person name="Copeland A."/>
            <person name="Barry K.W."/>
            <person name="Cichocki N."/>
            <person name="Veneault-Fourrey C."/>
            <person name="LaButti K."/>
            <person name="Lindquist E.A."/>
            <person name="Lipzen A."/>
            <person name="Lundell T."/>
            <person name="Morin E."/>
            <person name="Murat C."/>
            <person name="Sun H."/>
            <person name="Tunlid A."/>
            <person name="Henrissat B."/>
            <person name="Grigoriev I.V."/>
            <person name="Hibbett D.S."/>
            <person name="Martin F."/>
            <person name="Nordberg H.P."/>
            <person name="Cantor M.N."/>
            <person name="Hua S.X."/>
        </authorList>
    </citation>
    <scope>NUCLEOTIDE SEQUENCE [LARGE SCALE GENOMIC DNA]</scope>
    <source>
        <strain evidence="3 4">F 1598</strain>
    </source>
</reference>